<feature type="chain" id="PRO_5007892899" evidence="2">
    <location>
        <begin position="19"/>
        <end position="556"/>
    </location>
</feature>
<dbReference type="PANTHER" id="PTHR35043:SF7">
    <property type="entry name" value="TRANSCRIPTION FACTOR DOMAIN-CONTAINING PROTEIN"/>
    <property type="match status" value="1"/>
</dbReference>
<dbReference type="OrthoDB" id="9451547at2759"/>
<dbReference type="STRING" id="436010.A0A167U8I0"/>
<keyword evidence="2" id="KW-0732">Signal</keyword>
<keyword evidence="1" id="KW-0472">Membrane</keyword>
<feature type="transmembrane region" description="Helical" evidence="1">
    <location>
        <begin position="510"/>
        <end position="533"/>
    </location>
</feature>
<sequence>MALAFLLGFFALAQACVARTISNDTQPALPILDTVVSIISSGPLPNTCKDIDNCRTLVDIITSCMGTIFACIWVAVHRNIPGPRQSYISIQLQSLKVVSTAVIMPEWVLAWAVRQFLQARVYARSLERIRVRAAAYELRMREENWRGPGIETDGSRAGLPGSAANEVSEITRTNVLDLGYREHHAIEYMDMHEIRPQNMGASREGLVQPTTDSVTDILQKDPLDSRSREGVFDAPTEQDKKTYELLFELERKLGRAGEPWTLKHAFFIISGGFHYYLNGQPTYPLSIEDIQELVRSRSLIPPTLDELKDKSKGDGTSKTIAIFQTMWFIVQCIARNIENLAITNLEVMTLAYTVITLAMYIAWWHKPLNVSCAIRVQGHKPLNTTEHQEVYNWQQSIKGAAGAPQDWHIPVGAQLDRHDRVPTFWSSAYSHKGNKIPLYADIAALSVAMVFGAVHCAAWEYAFPSLAEQTMWRVSAVIIAAVPVPMVITFVAFSRYFVEYDQGFLSGRISFIAMCLAALLYIPARTLLLVLSFSTLRDLPLSAYQTVNWISLIPHV</sequence>
<feature type="signal peptide" evidence="2">
    <location>
        <begin position="1"/>
        <end position="18"/>
    </location>
</feature>
<protein>
    <submittedName>
        <fullName evidence="3">Uncharacterized protein</fullName>
    </submittedName>
</protein>
<gene>
    <name evidence="3" type="ORF">FIBSPDRAFT_941384</name>
</gene>
<evidence type="ECO:0000313" key="4">
    <source>
        <dbReference type="Proteomes" id="UP000076532"/>
    </source>
</evidence>
<evidence type="ECO:0000256" key="2">
    <source>
        <dbReference type="SAM" id="SignalP"/>
    </source>
</evidence>
<proteinExistence type="predicted"/>
<evidence type="ECO:0000313" key="3">
    <source>
        <dbReference type="EMBL" id="KZP03693.1"/>
    </source>
</evidence>
<feature type="transmembrane region" description="Helical" evidence="1">
    <location>
        <begin position="474"/>
        <end position="498"/>
    </location>
</feature>
<dbReference type="AlphaFoldDB" id="A0A167U8I0"/>
<reference evidence="3 4" key="1">
    <citation type="journal article" date="2016" name="Mol. Biol. Evol.">
        <title>Comparative Genomics of Early-Diverging Mushroom-Forming Fungi Provides Insights into the Origins of Lignocellulose Decay Capabilities.</title>
        <authorList>
            <person name="Nagy L.G."/>
            <person name="Riley R."/>
            <person name="Tritt A."/>
            <person name="Adam C."/>
            <person name="Daum C."/>
            <person name="Floudas D."/>
            <person name="Sun H."/>
            <person name="Yadav J.S."/>
            <person name="Pangilinan J."/>
            <person name="Larsson K.H."/>
            <person name="Matsuura K."/>
            <person name="Barry K."/>
            <person name="Labutti K."/>
            <person name="Kuo R."/>
            <person name="Ohm R.A."/>
            <person name="Bhattacharya S.S."/>
            <person name="Shirouzu T."/>
            <person name="Yoshinaga Y."/>
            <person name="Martin F.M."/>
            <person name="Grigoriev I.V."/>
            <person name="Hibbett D.S."/>
        </authorList>
    </citation>
    <scope>NUCLEOTIDE SEQUENCE [LARGE SCALE GENOMIC DNA]</scope>
    <source>
        <strain evidence="3 4">CBS 109695</strain>
    </source>
</reference>
<organism evidence="3 4">
    <name type="scientific">Athelia psychrophila</name>
    <dbReference type="NCBI Taxonomy" id="1759441"/>
    <lineage>
        <taxon>Eukaryota</taxon>
        <taxon>Fungi</taxon>
        <taxon>Dikarya</taxon>
        <taxon>Basidiomycota</taxon>
        <taxon>Agaricomycotina</taxon>
        <taxon>Agaricomycetes</taxon>
        <taxon>Agaricomycetidae</taxon>
        <taxon>Atheliales</taxon>
        <taxon>Atheliaceae</taxon>
        <taxon>Athelia</taxon>
    </lineage>
</organism>
<dbReference type="Proteomes" id="UP000076532">
    <property type="component" value="Unassembled WGS sequence"/>
</dbReference>
<keyword evidence="1" id="KW-0812">Transmembrane</keyword>
<feature type="transmembrane region" description="Helical" evidence="1">
    <location>
        <begin position="438"/>
        <end position="462"/>
    </location>
</feature>
<dbReference type="PANTHER" id="PTHR35043">
    <property type="entry name" value="TRANSCRIPTION FACTOR DOMAIN-CONTAINING PROTEIN"/>
    <property type="match status" value="1"/>
</dbReference>
<keyword evidence="4" id="KW-1185">Reference proteome</keyword>
<name>A0A167U8I0_9AGAM</name>
<evidence type="ECO:0000256" key="1">
    <source>
        <dbReference type="SAM" id="Phobius"/>
    </source>
</evidence>
<dbReference type="EMBL" id="KV418019">
    <property type="protein sequence ID" value="KZP03693.1"/>
    <property type="molecule type" value="Genomic_DNA"/>
</dbReference>
<accession>A0A167U8I0</accession>
<keyword evidence="1" id="KW-1133">Transmembrane helix</keyword>